<comment type="caution">
    <text evidence="1">The sequence shown here is derived from an EMBL/GenBank/DDBJ whole genome shotgun (WGS) entry which is preliminary data.</text>
</comment>
<dbReference type="InterPro" id="IPR036069">
    <property type="entry name" value="DUF34/NIF3_sf"/>
</dbReference>
<gene>
    <name evidence="1" type="ORF">C8D86_10284</name>
</gene>
<keyword evidence="2" id="KW-1185">Reference proteome</keyword>
<evidence type="ECO:0000313" key="1">
    <source>
        <dbReference type="EMBL" id="RDI48656.1"/>
    </source>
</evidence>
<name>A0A370GZD3_9COXI</name>
<evidence type="ECO:0000313" key="2">
    <source>
        <dbReference type="Proteomes" id="UP000254720"/>
    </source>
</evidence>
<sequence>MYKICFYVPALQAEEVKNALFASGAGKIGNYSHCAWQTLGEGQFLPEDGSQPFVGKVGEVEKVSEYKIEMVCDDQYIHAAIAALKAAHPYEEPAYQVVKLTAI</sequence>
<dbReference type="Proteomes" id="UP000254720">
    <property type="component" value="Unassembled WGS sequence"/>
</dbReference>
<dbReference type="PANTHER" id="PTHR41774">
    <property type="match status" value="1"/>
</dbReference>
<dbReference type="AlphaFoldDB" id="A0A370GZD3"/>
<reference evidence="1 2" key="1">
    <citation type="submission" date="2018-07" db="EMBL/GenBank/DDBJ databases">
        <title>Genomic Encyclopedia of Type Strains, Phase IV (KMG-IV): sequencing the most valuable type-strain genomes for metagenomic binning, comparative biology and taxonomic classification.</title>
        <authorList>
            <person name="Goeker M."/>
        </authorList>
    </citation>
    <scope>NUCLEOTIDE SEQUENCE [LARGE SCALE GENOMIC DNA]</scope>
    <source>
        <strain evidence="1 2">DSM 16500</strain>
    </source>
</reference>
<dbReference type="PANTHER" id="PTHR41774:SF1">
    <property type="entry name" value="NGG1P INTERACTING FACTOR NIF3"/>
    <property type="match status" value="1"/>
</dbReference>
<dbReference type="SUPFAM" id="SSF102705">
    <property type="entry name" value="NIF3 (NGG1p interacting factor 3)-like"/>
    <property type="match status" value="1"/>
</dbReference>
<evidence type="ECO:0008006" key="3">
    <source>
        <dbReference type="Google" id="ProtNLM"/>
    </source>
</evidence>
<dbReference type="EMBL" id="QQAX01000002">
    <property type="protein sequence ID" value="RDI48656.1"/>
    <property type="molecule type" value="Genomic_DNA"/>
</dbReference>
<dbReference type="InterPro" id="IPR015867">
    <property type="entry name" value="N-reg_PII/ATP_PRibTrfase_C"/>
</dbReference>
<dbReference type="Gene3D" id="3.30.70.120">
    <property type="match status" value="1"/>
</dbReference>
<dbReference type="FunFam" id="3.30.70.120:FF:000006">
    <property type="entry name" value="GTP cyclohydrolase 1 type 2 homolog"/>
    <property type="match status" value="1"/>
</dbReference>
<protein>
    <recommendedName>
        <fullName evidence="3">NGG1p interacting factor NIF3</fullName>
    </recommendedName>
</protein>
<proteinExistence type="predicted"/>
<accession>A0A370GZD3</accession>
<organism evidence="1 2">
    <name type="scientific">Aquicella lusitana</name>
    <dbReference type="NCBI Taxonomy" id="254246"/>
    <lineage>
        <taxon>Bacteria</taxon>
        <taxon>Pseudomonadati</taxon>
        <taxon>Pseudomonadota</taxon>
        <taxon>Gammaproteobacteria</taxon>
        <taxon>Legionellales</taxon>
        <taxon>Coxiellaceae</taxon>
        <taxon>Aquicella</taxon>
    </lineage>
</organism>
<dbReference type="OrthoDB" id="9795763at2"/>
<dbReference type="RefSeq" id="WP_114833461.1">
    <property type="nucleotide sequence ID" value="NZ_LR699114.1"/>
</dbReference>